<protein>
    <submittedName>
        <fullName evidence="1">ESAT-6-like protein EsxH</fullName>
    </submittedName>
</protein>
<dbReference type="Proteomes" id="UP000279331">
    <property type="component" value="Unassembled WGS sequence"/>
</dbReference>
<name>A0AB38UL68_9MYCO</name>
<dbReference type="Gene3D" id="1.10.287.1060">
    <property type="entry name" value="ESAT-6-like"/>
    <property type="match status" value="1"/>
</dbReference>
<evidence type="ECO:0000313" key="1">
    <source>
        <dbReference type="EMBL" id="VAZ81251.1"/>
    </source>
</evidence>
<reference evidence="1 2" key="1">
    <citation type="submission" date="2018-09" db="EMBL/GenBank/DDBJ databases">
        <authorList>
            <person name="Tagini F."/>
        </authorList>
    </citation>
    <scope>NUCLEOTIDE SEQUENCE [LARGE SCALE GENOMIC DNA]</scope>
    <source>
        <strain evidence="1 2">MK42</strain>
    </source>
</reference>
<proteinExistence type="predicted"/>
<organism evidence="1 2">
    <name type="scientific">Mycobacterium persicum</name>
    <dbReference type="NCBI Taxonomy" id="1487726"/>
    <lineage>
        <taxon>Bacteria</taxon>
        <taxon>Bacillati</taxon>
        <taxon>Actinomycetota</taxon>
        <taxon>Actinomycetes</taxon>
        <taxon>Mycobacteriales</taxon>
        <taxon>Mycobacteriaceae</taxon>
        <taxon>Mycobacterium</taxon>
    </lineage>
</organism>
<dbReference type="EMBL" id="UPHL01000005">
    <property type="protein sequence ID" value="VAZ81251.1"/>
    <property type="molecule type" value="Genomic_DNA"/>
</dbReference>
<accession>A0AB38UL68</accession>
<dbReference type="AlphaFoldDB" id="A0AB38UL68"/>
<sequence length="35" mass="3816">MQELVSAYQSMATTHESNTLAMNARDMAEAAKWGA</sequence>
<evidence type="ECO:0000313" key="2">
    <source>
        <dbReference type="Proteomes" id="UP000279331"/>
    </source>
</evidence>
<gene>
    <name evidence="1" type="primary">esxH_2</name>
    <name evidence="1" type="ORF">LAUMK42_00049</name>
</gene>
<comment type="caution">
    <text evidence="1">The sequence shown here is derived from an EMBL/GenBank/DDBJ whole genome shotgun (WGS) entry which is preliminary data.</text>
</comment>